<keyword evidence="5 7" id="KW-1133">Transmembrane helix</keyword>
<dbReference type="InterPro" id="IPR051258">
    <property type="entry name" value="Diverse_Substrate_Transporter"/>
</dbReference>
<evidence type="ECO:0000256" key="2">
    <source>
        <dbReference type="ARBA" id="ARBA00007362"/>
    </source>
</evidence>
<evidence type="ECO:0000259" key="8">
    <source>
        <dbReference type="Pfam" id="PF00892"/>
    </source>
</evidence>
<dbReference type="Pfam" id="PF00892">
    <property type="entry name" value="EamA"/>
    <property type="match status" value="2"/>
</dbReference>
<accession>A0A8G1UC79</accession>
<keyword evidence="3" id="KW-1003">Cell membrane</keyword>
<feature type="transmembrane region" description="Helical" evidence="7">
    <location>
        <begin position="174"/>
        <end position="194"/>
    </location>
</feature>
<proteinExistence type="inferred from homology"/>
<evidence type="ECO:0000313" key="9">
    <source>
        <dbReference type="EMBL" id="ROR38083.1"/>
    </source>
</evidence>
<keyword evidence="11" id="KW-1185">Reference proteome</keyword>
<comment type="subcellular location">
    <subcellularLocation>
        <location evidence="1">Cell membrane</location>
        <topology evidence="1">Multi-pass membrane protein</topology>
    </subcellularLocation>
</comment>
<dbReference type="EMBL" id="RJVJ01000002">
    <property type="protein sequence ID" value="ROR38083.1"/>
    <property type="molecule type" value="Genomic_DNA"/>
</dbReference>
<dbReference type="EMBL" id="RKQG01000002">
    <property type="protein sequence ID" value="RPE28516.1"/>
    <property type="molecule type" value="Genomic_DNA"/>
</dbReference>
<dbReference type="GO" id="GO:0005886">
    <property type="term" value="C:plasma membrane"/>
    <property type="evidence" value="ECO:0007669"/>
    <property type="project" value="UniProtKB-SubCell"/>
</dbReference>
<evidence type="ECO:0000313" key="12">
    <source>
        <dbReference type="Proteomes" id="UP000267408"/>
    </source>
</evidence>
<feature type="transmembrane region" description="Helical" evidence="7">
    <location>
        <begin position="273"/>
        <end position="290"/>
    </location>
</feature>
<feature type="transmembrane region" description="Helical" evidence="7">
    <location>
        <begin position="89"/>
        <end position="111"/>
    </location>
</feature>
<dbReference type="Proteomes" id="UP000266906">
    <property type="component" value="Unassembled WGS sequence"/>
</dbReference>
<dbReference type="PANTHER" id="PTHR42920:SF14">
    <property type="entry name" value="TRANSPORTER, DRUG_METABOLITE EXPORTER FAMILY"/>
    <property type="match status" value="1"/>
</dbReference>
<evidence type="ECO:0000313" key="10">
    <source>
        <dbReference type="EMBL" id="RPE28516.1"/>
    </source>
</evidence>
<dbReference type="Proteomes" id="UP000267408">
    <property type="component" value="Unassembled WGS sequence"/>
</dbReference>
<feature type="domain" description="EamA" evidence="8">
    <location>
        <begin position="177"/>
        <end position="312"/>
    </location>
</feature>
<reference evidence="11 12" key="1">
    <citation type="submission" date="2018-11" db="EMBL/GenBank/DDBJ databases">
        <title>Sequencing the genomes of 1000 actinobacteria strains.</title>
        <authorList>
            <person name="Klenk H.-P."/>
        </authorList>
    </citation>
    <scope>NUCLEOTIDE SEQUENCE [LARGE SCALE GENOMIC DNA]</scope>
    <source>
        <strain evidence="9 12">DSM 44780</strain>
        <strain evidence="10 11">DSM 44781</strain>
    </source>
</reference>
<dbReference type="SUPFAM" id="SSF103481">
    <property type="entry name" value="Multidrug resistance efflux transporter EmrE"/>
    <property type="match status" value="2"/>
</dbReference>
<organism evidence="10 11">
    <name type="scientific">Kitasatospora cineracea</name>
    <dbReference type="NCBI Taxonomy" id="88074"/>
    <lineage>
        <taxon>Bacteria</taxon>
        <taxon>Bacillati</taxon>
        <taxon>Actinomycetota</taxon>
        <taxon>Actinomycetes</taxon>
        <taxon>Kitasatosporales</taxon>
        <taxon>Streptomycetaceae</taxon>
        <taxon>Kitasatospora</taxon>
    </lineage>
</organism>
<sequence>MVRSVSYIVVTGCEKRVKAMAVSRTAAGVSSGIVTGLAWGCMFAVAKSAYGHLDPFHLTAVRFVLAAAIFCVLLLVREGRAAFAFEGRLGSLWVLSTIGFAGFNFCTYVGLESIPAQSSALIMATMPLVTVLVMWGRTRKAPPLVTLALVLTALLGVAMVLGNGNPAKVVTGGVGYGGLLTLVGVAGWILYTTGAAGYPSWSPLRYTTLTCLLGTASIVVITVAASFTGWIPNPGPREYPAVWWQILYVVVAATTVAALTWNTAFRNLGPSNGVLFINLVPITAFVVQAFRGHRPTPYEIAGVCVVLAALAASNLYSRRRAAAQAAQAAPAAAAEPTPQAAAGR</sequence>
<dbReference type="PANTHER" id="PTHR42920">
    <property type="entry name" value="OS03G0707200 PROTEIN-RELATED"/>
    <property type="match status" value="1"/>
</dbReference>
<keyword evidence="6 7" id="KW-0472">Membrane</keyword>
<keyword evidence="4 7" id="KW-0812">Transmembrane</keyword>
<feature type="transmembrane region" description="Helical" evidence="7">
    <location>
        <begin position="143"/>
        <end position="162"/>
    </location>
</feature>
<accession>A0A3N4R783</accession>
<evidence type="ECO:0000256" key="6">
    <source>
        <dbReference type="ARBA" id="ARBA00023136"/>
    </source>
</evidence>
<feature type="domain" description="EamA" evidence="8">
    <location>
        <begin position="28"/>
        <end position="161"/>
    </location>
</feature>
<comment type="caution">
    <text evidence="10">The sequence shown here is derived from an EMBL/GenBank/DDBJ whole genome shotgun (WGS) entry which is preliminary data.</text>
</comment>
<gene>
    <name evidence="10" type="ORF">EDD38_5653</name>
    <name evidence="9" type="ORF">EDD39_6246</name>
</gene>
<evidence type="ECO:0000256" key="4">
    <source>
        <dbReference type="ARBA" id="ARBA00022692"/>
    </source>
</evidence>
<name>A0A3N4R783_9ACTN</name>
<feature type="transmembrane region" description="Helical" evidence="7">
    <location>
        <begin position="296"/>
        <end position="316"/>
    </location>
</feature>
<feature type="transmembrane region" description="Helical" evidence="7">
    <location>
        <begin position="206"/>
        <end position="230"/>
    </location>
</feature>
<dbReference type="InterPro" id="IPR037185">
    <property type="entry name" value="EmrE-like"/>
</dbReference>
<evidence type="ECO:0000313" key="11">
    <source>
        <dbReference type="Proteomes" id="UP000266906"/>
    </source>
</evidence>
<comment type="similarity">
    <text evidence="2">Belongs to the EamA transporter family.</text>
</comment>
<feature type="transmembrane region" description="Helical" evidence="7">
    <location>
        <begin position="25"/>
        <end position="46"/>
    </location>
</feature>
<dbReference type="AlphaFoldDB" id="A0A3N4R783"/>
<dbReference type="OrthoDB" id="4167046at2"/>
<evidence type="ECO:0000256" key="7">
    <source>
        <dbReference type="SAM" id="Phobius"/>
    </source>
</evidence>
<evidence type="ECO:0000256" key="1">
    <source>
        <dbReference type="ARBA" id="ARBA00004651"/>
    </source>
</evidence>
<feature type="transmembrane region" description="Helical" evidence="7">
    <location>
        <begin position="242"/>
        <end position="261"/>
    </location>
</feature>
<evidence type="ECO:0000256" key="3">
    <source>
        <dbReference type="ARBA" id="ARBA00022475"/>
    </source>
</evidence>
<evidence type="ECO:0000256" key="5">
    <source>
        <dbReference type="ARBA" id="ARBA00022989"/>
    </source>
</evidence>
<feature type="transmembrane region" description="Helical" evidence="7">
    <location>
        <begin position="58"/>
        <end position="77"/>
    </location>
</feature>
<protein>
    <submittedName>
        <fullName evidence="10">Drug/metabolite transporter (DMT)-like permease</fullName>
    </submittedName>
</protein>
<dbReference type="InterPro" id="IPR000620">
    <property type="entry name" value="EamA_dom"/>
</dbReference>
<feature type="transmembrane region" description="Helical" evidence="7">
    <location>
        <begin position="117"/>
        <end position="136"/>
    </location>
</feature>